<dbReference type="Gene3D" id="3.60.10.10">
    <property type="entry name" value="Endonuclease/exonuclease/phosphatase"/>
    <property type="match status" value="1"/>
</dbReference>
<dbReference type="RefSeq" id="WP_306678493.1">
    <property type="nucleotide sequence ID" value="NZ_JAVDBT010000001.1"/>
</dbReference>
<evidence type="ECO:0000259" key="1">
    <source>
        <dbReference type="Pfam" id="PF03372"/>
    </source>
</evidence>
<evidence type="ECO:0000313" key="3">
    <source>
        <dbReference type="Proteomes" id="UP001239680"/>
    </source>
</evidence>
<organism evidence="2 3">
    <name type="scientific">Pseudogemmobacter lacusdianii</name>
    <dbReference type="NCBI Taxonomy" id="3069608"/>
    <lineage>
        <taxon>Bacteria</taxon>
        <taxon>Pseudomonadati</taxon>
        <taxon>Pseudomonadota</taxon>
        <taxon>Alphaproteobacteria</taxon>
        <taxon>Rhodobacterales</taxon>
        <taxon>Paracoccaceae</taxon>
        <taxon>Pseudogemmobacter</taxon>
    </lineage>
</organism>
<keyword evidence="2" id="KW-0255">Endonuclease</keyword>
<keyword evidence="2" id="KW-0540">Nuclease</keyword>
<dbReference type="InterPro" id="IPR005135">
    <property type="entry name" value="Endo/exonuclease/phosphatase"/>
</dbReference>
<dbReference type="SUPFAM" id="SSF56219">
    <property type="entry name" value="DNase I-like"/>
    <property type="match status" value="1"/>
</dbReference>
<dbReference type="EMBL" id="JAVDBT010000001">
    <property type="protein sequence ID" value="MDQ2064938.1"/>
    <property type="molecule type" value="Genomic_DNA"/>
</dbReference>
<accession>A0ABU0VTA2</accession>
<name>A0ABU0VTA2_9RHOB</name>
<protein>
    <submittedName>
        <fullName evidence="2">Endonuclease</fullName>
    </submittedName>
</protein>
<reference evidence="2 3" key="1">
    <citation type="submission" date="2023-08" db="EMBL/GenBank/DDBJ databases">
        <title>Characterization of two Paracoccaceae strains isolated from Phycosphere and proposal of Xinfangfangia lacusdiani sp. nov.</title>
        <authorList>
            <person name="Deng Y."/>
            <person name="Zhang Y.Q."/>
        </authorList>
    </citation>
    <scope>NUCLEOTIDE SEQUENCE [LARGE SCALE GENOMIC DNA]</scope>
    <source>
        <strain evidence="2 3">CPCC 101601</strain>
    </source>
</reference>
<keyword evidence="3" id="KW-1185">Reference proteome</keyword>
<sequence length="335" mass="36973">MALRLASFNVEWFNGLFDDAGQLLADTQPSARYGISRAQQIAALGLIFRAMDADAVMVIEAPDTNSRRSTITALEHFAAHFGLRARRALHGFSSDTEQEIALLYDPDVITAKHDPISKPVPRFDSSYRAVLDPTRPKTSIQFSKPPLEVALTAHGRKLRLIGVHAKSKAPHGATTPEAVMRLSIENRRKQIAQCLWLRARVEAHLAQGDSLIVLGDLNDGPGLDEYEKLFGKSGVEIVLGCDAAPALRLRDPHAELALQSKVGITPTTARFYLKPANRYFEALLDFIMVSPDLAATQPIWRIWHPFNDPAILAQPDLQQALLQASDHFPVTIDLP</sequence>
<feature type="domain" description="Endonuclease/exonuclease/phosphatase" evidence="1">
    <location>
        <begin position="6"/>
        <end position="327"/>
    </location>
</feature>
<evidence type="ECO:0000313" key="2">
    <source>
        <dbReference type="EMBL" id="MDQ2064938.1"/>
    </source>
</evidence>
<comment type="caution">
    <text evidence="2">The sequence shown here is derived from an EMBL/GenBank/DDBJ whole genome shotgun (WGS) entry which is preliminary data.</text>
</comment>
<gene>
    <name evidence="2" type="ORF">Q9295_01005</name>
</gene>
<dbReference type="InterPro" id="IPR036691">
    <property type="entry name" value="Endo/exonu/phosph_ase_sf"/>
</dbReference>
<keyword evidence="2" id="KW-0378">Hydrolase</keyword>
<dbReference type="GO" id="GO:0004519">
    <property type="term" value="F:endonuclease activity"/>
    <property type="evidence" value="ECO:0007669"/>
    <property type="project" value="UniProtKB-KW"/>
</dbReference>
<dbReference type="Pfam" id="PF03372">
    <property type="entry name" value="Exo_endo_phos"/>
    <property type="match status" value="1"/>
</dbReference>
<dbReference type="Proteomes" id="UP001239680">
    <property type="component" value="Unassembled WGS sequence"/>
</dbReference>
<proteinExistence type="predicted"/>